<dbReference type="Pfam" id="PF13417">
    <property type="entry name" value="GST_N_3"/>
    <property type="match status" value="1"/>
</dbReference>
<dbReference type="SUPFAM" id="SSF52833">
    <property type="entry name" value="Thioredoxin-like"/>
    <property type="match status" value="2"/>
</dbReference>
<evidence type="ECO:0000313" key="3">
    <source>
        <dbReference type="Proteomes" id="UP000799423"/>
    </source>
</evidence>
<dbReference type="PANTHER" id="PTHR42673">
    <property type="entry name" value="MALEYLACETOACETATE ISOMERASE"/>
    <property type="match status" value="1"/>
</dbReference>
<dbReference type="InterPro" id="IPR036249">
    <property type="entry name" value="Thioredoxin-like_sf"/>
</dbReference>
<dbReference type="PANTHER" id="PTHR42673:SF4">
    <property type="entry name" value="MALEYLACETOACETATE ISOMERASE"/>
    <property type="match status" value="1"/>
</dbReference>
<accession>A0A6A7BQ81</accession>
<evidence type="ECO:0000259" key="1">
    <source>
        <dbReference type="PROSITE" id="PS50404"/>
    </source>
</evidence>
<dbReference type="GO" id="GO:0004364">
    <property type="term" value="F:glutathione transferase activity"/>
    <property type="evidence" value="ECO:0007669"/>
    <property type="project" value="TreeGrafter"/>
</dbReference>
<gene>
    <name evidence="2" type="ORF">T440DRAFT_524010</name>
</gene>
<dbReference type="PROSITE" id="PS50404">
    <property type="entry name" value="GST_NTER"/>
    <property type="match status" value="2"/>
</dbReference>
<sequence>MPSTEPPILFHYPQSIYSHRVLWYLWLRSIPYNECIQPPIMPRPILTSLSLPYRKIPLLAIGKDIYHDSRLIISKLEELYPNSALTPRTPVEVGVQRLFENWTIDGGIFGAAVKCMPYWNSNSLLQNKAFLDDRQTLMGGRRMSAESMEKGRAEGLAAMRVAFEMLEGTFLADGREWVLGGEGPTTADIDAVWPFEWVAWDKGMQGSLKDGGCGEEEFPRVYAWVRRFMEAVGRSKKDCEKPKRVNQEEVVQSIVGATSKPAETTFDPTNSQGLNKGDKVHVYPLDYGQSGKSTGILIGLSTNEIIIRNDKNLHLHFPRWNFTIKRISTTTTQPTIPPSITTTPKMTLIYHPLSPYTRKVYMLAHELSLHSQITLRKVLVAPIPIPGWSTNTPDVANYNPMAKIPCLLTHDVPDGLFDSRVICEYLVNLAGVKRMQDNQRYWQLRALHAAADGIMDAVVLITYEVRIRKGKGLYFEEWVEGQKGKISRVLDRFERAVGEGVLCVPVVKGPASADEVAVAVAVAATKALRYLGVDWAGGRPGLVGWMEVWEKRRSFEDTLPTKDWGGKMEGREYSKI</sequence>
<organism evidence="2 3">
    <name type="scientific">Plenodomus tracheiphilus IPT5</name>
    <dbReference type="NCBI Taxonomy" id="1408161"/>
    <lineage>
        <taxon>Eukaryota</taxon>
        <taxon>Fungi</taxon>
        <taxon>Dikarya</taxon>
        <taxon>Ascomycota</taxon>
        <taxon>Pezizomycotina</taxon>
        <taxon>Dothideomycetes</taxon>
        <taxon>Pleosporomycetidae</taxon>
        <taxon>Pleosporales</taxon>
        <taxon>Pleosporineae</taxon>
        <taxon>Leptosphaeriaceae</taxon>
        <taxon>Plenodomus</taxon>
    </lineage>
</organism>
<dbReference type="Gene3D" id="1.20.1050.10">
    <property type="match status" value="2"/>
</dbReference>
<dbReference type="SUPFAM" id="SSF47616">
    <property type="entry name" value="GST C-terminal domain-like"/>
    <property type="match status" value="2"/>
</dbReference>
<keyword evidence="3" id="KW-1185">Reference proteome</keyword>
<dbReference type="InterPro" id="IPR036282">
    <property type="entry name" value="Glutathione-S-Trfase_C_sf"/>
</dbReference>
<reference evidence="2" key="1">
    <citation type="submission" date="2020-01" db="EMBL/GenBank/DDBJ databases">
        <authorList>
            <consortium name="DOE Joint Genome Institute"/>
            <person name="Haridas S."/>
            <person name="Albert R."/>
            <person name="Binder M."/>
            <person name="Bloem J."/>
            <person name="Labutti K."/>
            <person name="Salamov A."/>
            <person name="Andreopoulos B."/>
            <person name="Baker S.E."/>
            <person name="Barry K."/>
            <person name="Bills G."/>
            <person name="Bluhm B.H."/>
            <person name="Cannon C."/>
            <person name="Castanera R."/>
            <person name="Culley D.E."/>
            <person name="Daum C."/>
            <person name="Ezra D."/>
            <person name="Gonzalez J.B."/>
            <person name="Henrissat B."/>
            <person name="Kuo A."/>
            <person name="Liang C."/>
            <person name="Lipzen A."/>
            <person name="Lutzoni F."/>
            <person name="Magnuson J."/>
            <person name="Mondo S."/>
            <person name="Nolan M."/>
            <person name="Ohm R."/>
            <person name="Pangilinan J."/>
            <person name="Park H.-J."/>
            <person name="Ramirez L."/>
            <person name="Alfaro M."/>
            <person name="Sun H."/>
            <person name="Tritt A."/>
            <person name="Yoshinaga Y."/>
            <person name="Zwiers L.-H."/>
            <person name="Turgeon B.G."/>
            <person name="Goodwin S.B."/>
            <person name="Spatafora J.W."/>
            <person name="Crous P.W."/>
            <person name="Grigoriev I.V."/>
        </authorList>
    </citation>
    <scope>NUCLEOTIDE SEQUENCE</scope>
    <source>
        <strain evidence="2">IPT5</strain>
    </source>
</reference>
<dbReference type="GO" id="GO:0006749">
    <property type="term" value="P:glutathione metabolic process"/>
    <property type="evidence" value="ECO:0007669"/>
    <property type="project" value="TreeGrafter"/>
</dbReference>
<dbReference type="GO" id="GO:0016034">
    <property type="term" value="F:maleylacetoacetate isomerase activity"/>
    <property type="evidence" value="ECO:0007669"/>
    <property type="project" value="TreeGrafter"/>
</dbReference>
<evidence type="ECO:0000313" key="2">
    <source>
        <dbReference type="EMBL" id="KAF2856468.1"/>
    </source>
</evidence>
<dbReference type="InterPro" id="IPR058268">
    <property type="entry name" value="DUF7962"/>
</dbReference>
<feature type="domain" description="GST N-terminal" evidence="1">
    <location>
        <begin position="344"/>
        <end position="434"/>
    </location>
</feature>
<dbReference type="GO" id="GO:0006559">
    <property type="term" value="P:L-phenylalanine catabolic process"/>
    <property type="evidence" value="ECO:0007669"/>
    <property type="project" value="TreeGrafter"/>
</dbReference>
<dbReference type="CDD" id="cd00570">
    <property type="entry name" value="GST_N_family"/>
    <property type="match status" value="1"/>
</dbReference>
<protein>
    <recommendedName>
        <fullName evidence="1">GST N-terminal domain-containing protein</fullName>
    </recommendedName>
</protein>
<dbReference type="Gene3D" id="3.40.30.110">
    <property type="match status" value="2"/>
</dbReference>
<dbReference type="OrthoDB" id="202840at2759"/>
<dbReference type="Gene3D" id="3.40.30.10">
    <property type="entry name" value="Glutaredoxin"/>
    <property type="match status" value="1"/>
</dbReference>
<dbReference type="AlphaFoldDB" id="A0A6A7BQ81"/>
<feature type="domain" description="GST N-terminal" evidence="1">
    <location>
        <begin position="5"/>
        <end position="84"/>
    </location>
</feature>
<name>A0A6A7BQ81_9PLEO</name>
<dbReference type="EMBL" id="MU006288">
    <property type="protein sequence ID" value="KAF2856468.1"/>
    <property type="molecule type" value="Genomic_DNA"/>
</dbReference>
<dbReference type="Pfam" id="PF13409">
    <property type="entry name" value="GST_N_2"/>
    <property type="match status" value="1"/>
</dbReference>
<dbReference type="InterPro" id="IPR004045">
    <property type="entry name" value="Glutathione_S-Trfase_N"/>
</dbReference>
<dbReference type="Pfam" id="PF25907">
    <property type="entry name" value="DUF7962"/>
    <property type="match status" value="1"/>
</dbReference>
<proteinExistence type="predicted"/>
<dbReference type="Proteomes" id="UP000799423">
    <property type="component" value="Unassembled WGS sequence"/>
</dbReference>